<proteinExistence type="predicted"/>
<dbReference type="Proteomes" id="UP000053537">
    <property type="component" value="Unassembled WGS sequence"/>
</dbReference>
<evidence type="ECO:0000313" key="2">
    <source>
        <dbReference type="EMBL" id="KFP75325.1"/>
    </source>
</evidence>
<organism evidence="2 3">
    <name type="scientific">Acanthisitta chloris</name>
    <name type="common">rifleman</name>
    <dbReference type="NCBI Taxonomy" id="57068"/>
    <lineage>
        <taxon>Eukaryota</taxon>
        <taxon>Metazoa</taxon>
        <taxon>Chordata</taxon>
        <taxon>Craniata</taxon>
        <taxon>Vertebrata</taxon>
        <taxon>Euteleostomi</taxon>
        <taxon>Archelosauria</taxon>
        <taxon>Archosauria</taxon>
        <taxon>Dinosauria</taxon>
        <taxon>Saurischia</taxon>
        <taxon>Theropoda</taxon>
        <taxon>Coelurosauria</taxon>
        <taxon>Aves</taxon>
        <taxon>Neognathae</taxon>
        <taxon>Neoaves</taxon>
        <taxon>Telluraves</taxon>
        <taxon>Australaves</taxon>
        <taxon>Passeriformes</taxon>
        <taxon>Acanthisittidae</taxon>
        <taxon>Acanthisitta</taxon>
    </lineage>
</organism>
<sequence length="78" mass="8939">SVNTKTYFICFSFIQNKETRSKNYNTSLNWWSLRELGWDSASRLGCNFCCCGVWVGLVLGFIGLLLLLSLCFSCFCLF</sequence>
<dbReference type="AlphaFoldDB" id="A0A091MIP7"/>
<reference evidence="2 3" key="1">
    <citation type="submission" date="2014-04" db="EMBL/GenBank/DDBJ databases">
        <title>Genome evolution of avian class.</title>
        <authorList>
            <person name="Zhang G."/>
            <person name="Li C."/>
        </authorList>
    </citation>
    <scope>NUCLEOTIDE SEQUENCE [LARGE SCALE GENOMIC DNA]</scope>
    <source>
        <strain evidence="2">BGI_N310</strain>
    </source>
</reference>
<protein>
    <submittedName>
        <fullName evidence="2">Uncharacterized protein</fullName>
    </submittedName>
</protein>
<gene>
    <name evidence="2" type="ORF">N310_08399</name>
</gene>
<keyword evidence="1" id="KW-0472">Membrane</keyword>
<accession>A0A091MIP7</accession>
<name>A0A091MIP7_9PASS</name>
<keyword evidence="1" id="KW-0812">Transmembrane</keyword>
<evidence type="ECO:0000313" key="3">
    <source>
        <dbReference type="Proteomes" id="UP000053537"/>
    </source>
</evidence>
<keyword evidence="3" id="KW-1185">Reference proteome</keyword>
<feature type="transmembrane region" description="Helical" evidence="1">
    <location>
        <begin position="53"/>
        <end position="77"/>
    </location>
</feature>
<keyword evidence="1" id="KW-1133">Transmembrane helix</keyword>
<dbReference type="EMBL" id="KK829449">
    <property type="protein sequence ID" value="KFP75325.1"/>
    <property type="molecule type" value="Genomic_DNA"/>
</dbReference>
<feature type="non-terminal residue" evidence="2">
    <location>
        <position position="78"/>
    </location>
</feature>
<evidence type="ECO:0000256" key="1">
    <source>
        <dbReference type="SAM" id="Phobius"/>
    </source>
</evidence>
<feature type="non-terminal residue" evidence="2">
    <location>
        <position position="1"/>
    </location>
</feature>